<dbReference type="Pfam" id="PF10099">
    <property type="entry name" value="RskA_C"/>
    <property type="match status" value="1"/>
</dbReference>
<organism evidence="2 3">
    <name type="scientific">Pontibacter ruber</name>
    <dbReference type="NCBI Taxonomy" id="1343895"/>
    <lineage>
        <taxon>Bacteria</taxon>
        <taxon>Pseudomonadati</taxon>
        <taxon>Bacteroidota</taxon>
        <taxon>Cytophagia</taxon>
        <taxon>Cytophagales</taxon>
        <taxon>Hymenobacteraceae</taxon>
        <taxon>Pontibacter</taxon>
    </lineage>
</organism>
<evidence type="ECO:0000313" key="2">
    <source>
        <dbReference type="EMBL" id="MFD2247965.1"/>
    </source>
</evidence>
<proteinExistence type="predicted"/>
<protein>
    <submittedName>
        <fullName evidence="2">Anti-sigma factor domain-containing protein</fullName>
    </submittedName>
</protein>
<dbReference type="InterPro" id="IPR051474">
    <property type="entry name" value="Anti-sigma-K/W_factor"/>
</dbReference>
<comment type="caution">
    <text evidence="2">The sequence shown here is derived from an EMBL/GenBank/DDBJ whole genome shotgun (WGS) entry which is preliminary data.</text>
</comment>
<dbReference type="Proteomes" id="UP001597374">
    <property type="component" value="Unassembled WGS sequence"/>
</dbReference>
<feature type="domain" description="Anti-sigma K factor RskA C-terminal" evidence="1">
    <location>
        <begin position="120"/>
        <end position="265"/>
    </location>
</feature>
<evidence type="ECO:0000313" key="3">
    <source>
        <dbReference type="Proteomes" id="UP001597374"/>
    </source>
</evidence>
<accession>A0ABW5D0W1</accession>
<dbReference type="PANTHER" id="PTHR37461:SF1">
    <property type="entry name" value="ANTI-SIGMA-K FACTOR RSKA"/>
    <property type="match status" value="1"/>
</dbReference>
<dbReference type="RefSeq" id="WP_250431254.1">
    <property type="nucleotide sequence ID" value="NZ_JALPRR010000003.1"/>
</dbReference>
<dbReference type="PANTHER" id="PTHR37461">
    <property type="entry name" value="ANTI-SIGMA-K FACTOR RSKA"/>
    <property type="match status" value="1"/>
</dbReference>
<sequence>MTNEEYIASGMLELYAAGGLTQAEREEVELRAATSTEIRAALDEACAAMEAYARLHSVQPAPALKNRILASMQQHDAINANAEEIDSDLVQMYPAEVDEGSPYKWMFAASIALFLLSGLVSFHFYNKWQQAEERLAVAMASEQRFAQNLEVVSLKAQQQEQALAVLRDPAFKTVKLVGVEGHPDANMRVYWNPQRQQVYVDLVNLPQPPAGKQYQLWALDNGKPVDAGMIAYRGTNLSMQQMKAIGSAQAFAVTLEPAGGSKNPTLEQLMVMGKVES</sequence>
<reference evidence="3" key="1">
    <citation type="journal article" date="2019" name="Int. J. Syst. Evol. Microbiol.">
        <title>The Global Catalogue of Microorganisms (GCM) 10K type strain sequencing project: providing services to taxonomists for standard genome sequencing and annotation.</title>
        <authorList>
            <consortium name="The Broad Institute Genomics Platform"/>
            <consortium name="The Broad Institute Genome Sequencing Center for Infectious Disease"/>
            <person name="Wu L."/>
            <person name="Ma J."/>
        </authorList>
    </citation>
    <scope>NUCLEOTIDE SEQUENCE [LARGE SCALE GENOMIC DNA]</scope>
    <source>
        <strain evidence="3">CGMCC 4.1782</strain>
    </source>
</reference>
<dbReference type="EMBL" id="JBHUIM010000002">
    <property type="protein sequence ID" value="MFD2247965.1"/>
    <property type="molecule type" value="Genomic_DNA"/>
</dbReference>
<name>A0ABW5D0W1_9BACT</name>
<gene>
    <name evidence="2" type="ORF">ACFSKP_16980</name>
</gene>
<dbReference type="InterPro" id="IPR018764">
    <property type="entry name" value="RskA_C"/>
</dbReference>
<evidence type="ECO:0000259" key="1">
    <source>
        <dbReference type="Pfam" id="PF10099"/>
    </source>
</evidence>
<keyword evidence="3" id="KW-1185">Reference proteome</keyword>